<dbReference type="Pfam" id="PF00970">
    <property type="entry name" value="FAD_binding_6"/>
    <property type="match status" value="1"/>
</dbReference>
<dbReference type="Pfam" id="PF00175">
    <property type="entry name" value="NAD_binding_1"/>
    <property type="match status" value="1"/>
</dbReference>
<dbReference type="InterPro" id="IPR017938">
    <property type="entry name" value="Riboflavin_synthase-like_b-brl"/>
</dbReference>
<dbReference type="PANTHER" id="PTHR47354">
    <property type="entry name" value="NADH OXIDOREDUCTASE HCR"/>
    <property type="match status" value="1"/>
</dbReference>
<dbReference type="Pfam" id="PF00111">
    <property type="entry name" value="Fer2"/>
    <property type="match status" value="1"/>
</dbReference>
<evidence type="ECO:0000259" key="2">
    <source>
        <dbReference type="PROSITE" id="PS51085"/>
    </source>
</evidence>
<dbReference type="PROSITE" id="PS51085">
    <property type="entry name" value="2FE2S_FER_2"/>
    <property type="match status" value="1"/>
</dbReference>
<dbReference type="Gene3D" id="3.10.20.30">
    <property type="match status" value="1"/>
</dbReference>
<feature type="domain" description="2Fe-2S ferredoxin-type" evidence="2">
    <location>
        <begin position="286"/>
        <end position="368"/>
    </location>
</feature>
<proteinExistence type="predicted"/>
<dbReference type="PROSITE" id="PS51384">
    <property type="entry name" value="FAD_FR"/>
    <property type="match status" value="1"/>
</dbReference>
<feature type="domain" description="FAD-binding FR-type" evidence="3">
    <location>
        <begin position="37"/>
        <end position="139"/>
    </location>
</feature>
<dbReference type="InterPro" id="IPR001433">
    <property type="entry name" value="OxRdtase_FAD/NAD-bd"/>
</dbReference>
<comment type="caution">
    <text evidence="4">The sequence shown here is derived from an EMBL/GenBank/DDBJ whole genome shotgun (WGS) entry which is preliminary data.</text>
</comment>
<evidence type="ECO:0000259" key="3">
    <source>
        <dbReference type="PROSITE" id="PS51384"/>
    </source>
</evidence>
<dbReference type="RefSeq" id="WP_284282336.1">
    <property type="nucleotide sequence ID" value="NZ_BSOJ01000032.1"/>
</dbReference>
<dbReference type="InterPro" id="IPR036010">
    <property type="entry name" value="2Fe-2S_ferredoxin-like_sf"/>
</dbReference>
<dbReference type="Gene3D" id="3.40.50.80">
    <property type="entry name" value="Nucleotide-binding domain of ferredoxin-NADP reductase (FNR) module"/>
    <property type="match status" value="1"/>
</dbReference>
<sequence length="368" mass="39795">MRTFSQLSSRILRGLSSILGDEAVDFWREQAGALSSQNRCLARVCAKTQETADTFSFTLEFNELFAGFKAGQHLNVSVNIHEMVYTRSYSFSAHADQPRTARITVKRVPSGKVSGHLCDQVQVGDLLEVGQAFGEMTLEDTQALTSEGLLFLAAGSGVTPFMGLVEELATQGFPVPATLCFWARTPADLIYDARFEELANLNANFNYVRIVEADANLARGDLLGRPSLVHLNQGCPDWQQRQVMACGPDGFMKAIDSLCKGKVAAFHAESFSPMVPVLDDAEVREVEVTLTRSNRIVKVASNKPLLKALQEHGINPKHGCGMGICNTCSCEKVSGTTRNLQNGTACSAGNAAVRICVNAAQSAVSLDL</sequence>
<dbReference type="InterPro" id="IPR008333">
    <property type="entry name" value="Cbr1-like_FAD-bd_dom"/>
</dbReference>
<dbReference type="CDD" id="cd00207">
    <property type="entry name" value="fer2"/>
    <property type="match status" value="1"/>
</dbReference>
<evidence type="ECO:0000313" key="5">
    <source>
        <dbReference type="Proteomes" id="UP001156664"/>
    </source>
</evidence>
<comment type="cofactor">
    <cofactor evidence="1">
        <name>[2Fe-2S] cluster</name>
        <dbReference type="ChEBI" id="CHEBI:190135"/>
    </cofactor>
</comment>
<dbReference type="PANTHER" id="PTHR47354:SF3">
    <property type="entry name" value="OXIDOREDUCTASE-RELATED"/>
    <property type="match status" value="1"/>
</dbReference>
<dbReference type="InterPro" id="IPR017927">
    <property type="entry name" value="FAD-bd_FR_type"/>
</dbReference>
<evidence type="ECO:0000313" key="4">
    <source>
        <dbReference type="EMBL" id="GLR27518.1"/>
    </source>
</evidence>
<keyword evidence="5" id="KW-1185">Reference proteome</keyword>
<dbReference type="InterPro" id="IPR001041">
    <property type="entry name" value="2Fe-2S_ferredoxin-type"/>
</dbReference>
<dbReference type="InterPro" id="IPR012675">
    <property type="entry name" value="Beta-grasp_dom_sf"/>
</dbReference>
<dbReference type="SUPFAM" id="SSF54292">
    <property type="entry name" value="2Fe-2S ferredoxin-like"/>
    <property type="match status" value="1"/>
</dbReference>
<gene>
    <name evidence="4" type="ORF">GCM10007875_26090</name>
</gene>
<protein>
    <submittedName>
        <fullName evidence="4">Oxidoreductase</fullName>
    </submittedName>
</protein>
<dbReference type="Proteomes" id="UP001156664">
    <property type="component" value="Unassembled WGS sequence"/>
</dbReference>
<dbReference type="Gene3D" id="2.40.30.10">
    <property type="entry name" value="Translation factors"/>
    <property type="match status" value="1"/>
</dbReference>
<reference evidence="5" key="1">
    <citation type="journal article" date="2019" name="Int. J. Syst. Evol. Microbiol.">
        <title>The Global Catalogue of Microorganisms (GCM) 10K type strain sequencing project: providing services to taxonomists for standard genome sequencing and annotation.</title>
        <authorList>
            <consortium name="The Broad Institute Genomics Platform"/>
            <consortium name="The Broad Institute Genome Sequencing Center for Infectious Disease"/>
            <person name="Wu L."/>
            <person name="Ma J."/>
        </authorList>
    </citation>
    <scope>NUCLEOTIDE SEQUENCE [LARGE SCALE GENOMIC DNA]</scope>
    <source>
        <strain evidence="5">NBRC 105857</strain>
    </source>
</reference>
<dbReference type="EMBL" id="BSOJ01000032">
    <property type="protein sequence ID" value="GLR27518.1"/>
    <property type="molecule type" value="Genomic_DNA"/>
</dbReference>
<dbReference type="SUPFAM" id="SSF52343">
    <property type="entry name" value="Ferredoxin reductase-like, C-terminal NADP-linked domain"/>
    <property type="match status" value="1"/>
</dbReference>
<name>A0ABQ5YSP0_9BURK</name>
<accession>A0ABQ5YSP0</accession>
<dbReference type="CDD" id="cd06216">
    <property type="entry name" value="FNR_iron_sulfur_binding_2"/>
    <property type="match status" value="1"/>
</dbReference>
<organism evidence="4 5">
    <name type="scientific">Limnobacter litoralis</name>
    <dbReference type="NCBI Taxonomy" id="481366"/>
    <lineage>
        <taxon>Bacteria</taxon>
        <taxon>Pseudomonadati</taxon>
        <taxon>Pseudomonadota</taxon>
        <taxon>Betaproteobacteria</taxon>
        <taxon>Burkholderiales</taxon>
        <taxon>Burkholderiaceae</taxon>
        <taxon>Limnobacter</taxon>
    </lineage>
</organism>
<dbReference type="InterPro" id="IPR050415">
    <property type="entry name" value="MRET"/>
</dbReference>
<dbReference type="SUPFAM" id="SSF63380">
    <property type="entry name" value="Riboflavin synthase domain-like"/>
    <property type="match status" value="1"/>
</dbReference>
<dbReference type="InterPro" id="IPR001709">
    <property type="entry name" value="Flavoprot_Pyr_Nucl_cyt_Rdtase"/>
</dbReference>
<evidence type="ECO:0000256" key="1">
    <source>
        <dbReference type="ARBA" id="ARBA00034078"/>
    </source>
</evidence>
<dbReference type="PRINTS" id="PR00410">
    <property type="entry name" value="PHEHYDRXLASE"/>
</dbReference>
<dbReference type="InterPro" id="IPR039261">
    <property type="entry name" value="FNR_nucleotide-bd"/>
</dbReference>
<dbReference type="PRINTS" id="PR00371">
    <property type="entry name" value="FPNCR"/>
</dbReference>